<dbReference type="EMBL" id="JACMSC010000009">
    <property type="protein sequence ID" value="KAG6506668.1"/>
    <property type="molecule type" value="Genomic_DNA"/>
</dbReference>
<feature type="transmembrane region" description="Helical" evidence="3">
    <location>
        <begin position="356"/>
        <end position="381"/>
    </location>
</feature>
<dbReference type="Gene3D" id="3.10.10.10">
    <property type="entry name" value="HIV Type 1 Reverse Transcriptase, subunit A, domain 1"/>
    <property type="match status" value="1"/>
</dbReference>
<keyword evidence="6" id="KW-1185">Reference proteome</keyword>
<evidence type="ECO:0000256" key="3">
    <source>
        <dbReference type="SAM" id="Phobius"/>
    </source>
</evidence>
<comment type="subcellular location">
    <subcellularLocation>
        <location evidence="1">Membrane</location>
        <topology evidence="1">Multi-pass membrane protein</topology>
    </subcellularLocation>
</comment>
<dbReference type="InterPro" id="IPR015943">
    <property type="entry name" value="WD40/YVTN_repeat-like_dom_sf"/>
</dbReference>
<reference evidence="5 6" key="1">
    <citation type="submission" date="2020-08" db="EMBL/GenBank/DDBJ databases">
        <title>Plant Genome Project.</title>
        <authorList>
            <person name="Zhang R.-G."/>
        </authorList>
    </citation>
    <scope>NUCLEOTIDE SEQUENCE [LARGE SCALE GENOMIC DNA]</scope>
    <source>
        <tissue evidence="5">Rhizome</tissue>
    </source>
</reference>
<name>A0A8J5GUW0_ZINOF</name>
<dbReference type="InterPro" id="IPR043502">
    <property type="entry name" value="DNA/RNA_pol_sf"/>
</dbReference>
<dbReference type="PANTHER" id="PTHR15503">
    <property type="entry name" value="LDOC1 RELATED"/>
    <property type="match status" value="1"/>
</dbReference>
<keyword evidence="3" id="KW-0812">Transmembrane</keyword>
<feature type="domain" description="EamA" evidence="4">
    <location>
        <begin position="230"/>
        <end position="364"/>
    </location>
</feature>
<dbReference type="Pfam" id="PF00892">
    <property type="entry name" value="EamA"/>
    <property type="match status" value="1"/>
</dbReference>
<comment type="caution">
    <text evidence="5">The sequence shown here is derived from an EMBL/GenBank/DDBJ whole genome shotgun (WGS) entry which is preliminary data.</text>
</comment>
<dbReference type="GO" id="GO:0016020">
    <property type="term" value="C:membrane"/>
    <property type="evidence" value="ECO:0007669"/>
    <property type="project" value="InterPro"/>
</dbReference>
<protein>
    <recommendedName>
        <fullName evidence="4">EamA domain-containing protein</fullName>
    </recommendedName>
</protein>
<keyword evidence="3" id="KW-1133">Transmembrane helix</keyword>
<feature type="transmembrane region" description="Helical" evidence="3">
    <location>
        <begin position="287"/>
        <end position="306"/>
    </location>
</feature>
<organism evidence="5 6">
    <name type="scientific">Zingiber officinale</name>
    <name type="common">Ginger</name>
    <name type="synonym">Amomum zingiber</name>
    <dbReference type="NCBI Taxonomy" id="94328"/>
    <lineage>
        <taxon>Eukaryota</taxon>
        <taxon>Viridiplantae</taxon>
        <taxon>Streptophyta</taxon>
        <taxon>Embryophyta</taxon>
        <taxon>Tracheophyta</taxon>
        <taxon>Spermatophyta</taxon>
        <taxon>Magnoliopsida</taxon>
        <taxon>Liliopsida</taxon>
        <taxon>Zingiberales</taxon>
        <taxon>Zingiberaceae</taxon>
        <taxon>Zingiber</taxon>
    </lineage>
</organism>
<evidence type="ECO:0000256" key="1">
    <source>
        <dbReference type="ARBA" id="ARBA00004141"/>
    </source>
</evidence>
<accession>A0A8J5GUW0</accession>
<comment type="similarity">
    <text evidence="2">Belongs to the drug/metabolite transporter (DMT) superfamily. Plant drug/metabolite exporter (P-DME) (TC 2.A.7.4) family.</text>
</comment>
<dbReference type="SUPFAM" id="SSF50978">
    <property type="entry name" value="WD40 repeat-like"/>
    <property type="match status" value="1"/>
</dbReference>
<dbReference type="InterPro" id="IPR000620">
    <property type="entry name" value="EamA_dom"/>
</dbReference>
<feature type="transmembrane region" description="Helical" evidence="3">
    <location>
        <begin position="401"/>
        <end position="426"/>
    </location>
</feature>
<dbReference type="Proteomes" id="UP000734854">
    <property type="component" value="Unassembled WGS sequence"/>
</dbReference>
<feature type="transmembrane region" description="Helical" evidence="3">
    <location>
        <begin position="312"/>
        <end position="336"/>
    </location>
</feature>
<feature type="transmembrane region" description="Helical" evidence="3">
    <location>
        <begin position="253"/>
        <end position="275"/>
    </location>
</feature>
<dbReference type="InterPro" id="IPR043128">
    <property type="entry name" value="Rev_trsase/Diguanyl_cyclase"/>
</dbReference>
<sequence length="765" mass="85266">MRSRGFWGYMSPRIGLTRGWSFLGRSPVPVAFLLGYITASELVAVVFYWFVVSASQRTPDLALWTVRCCVDLARRNREMRFVDSSVSLLTTCGSDTVKLFDVTVDAGDPCTLTYTPSPGSQINSVKWNHTSKNAFPPRFISHYLFASSLLCISVMLVSEDLVIASAGDDKKISLWNKNGQSMGSFPSHGSDLADDIEMIALQPHCHGLRPSSKNGSASKSKVRRAMSTRLIAKFAYAGSSILGKLALGQGLSALVFVVYRHLIAMLILAPLAYVLERNRRPNFSFGVMLKIFILAMLGITIQQNVYYVGLHLISPTVASALGNVIPAFTFLLAIVLRMEKLNLKTVRGRAKLAGAIFYIIGALIFTFWKGHFVGGLCYFTYDPTSFRNVSLVLQASICEIYPAKLTMNVVMCFFAALQSSALSLIFERNASSWRMFPLFTHLILCIVFVWFTNLKYSRVEIDEVRKGREELPGLPPRRPVEFAIELIPGTAPTSKAPYRMTPKELNELKVQLQELLDRGFIRPSVSPWGSPVLFVKKKDGTMTLCIDYRQLNAVTVRNKYPLPQIEDLFDQLREYMDRFVIVFIDDILVLSLERASGVLAILEILDDIYRGHRLGAVKSIRRSMILGLADITGVLSRASRVLLCRLTRKGVKFVWSEDCETSFGAERRLVSAQVLVLPYGETVVLYRRLLRCFLIESLDLAAGKDVKGMAGAEDLVAAATGVRSRWWRQLSAKGDGDERNQTKKKGCDNDSKLGLECGCCSAKSQ</sequence>
<dbReference type="InterPro" id="IPR037185">
    <property type="entry name" value="EmrE-like"/>
</dbReference>
<feature type="transmembrane region" description="Helical" evidence="3">
    <location>
        <begin position="28"/>
        <end position="51"/>
    </location>
</feature>
<dbReference type="InterPro" id="IPR032567">
    <property type="entry name" value="RTL1-rel"/>
</dbReference>
<dbReference type="SUPFAM" id="SSF56672">
    <property type="entry name" value="DNA/RNA polymerases"/>
    <property type="match status" value="1"/>
</dbReference>
<evidence type="ECO:0000259" key="4">
    <source>
        <dbReference type="Pfam" id="PF00892"/>
    </source>
</evidence>
<dbReference type="AlphaFoldDB" id="A0A8J5GUW0"/>
<evidence type="ECO:0000313" key="6">
    <source>
        <dbReference type="Proteomes" id="UP000734854"/>
    </source>
</evidence>
<gene>
    <name evidence="5" type="ORF">ZIOFF_031995</name>
</gene>
<dbReference type="SUPFAM" id="SSF103481">
    <property type="entry name" value="Multidrug resistance efflux transporter EmrE"/>
    <property type="match status" value="1"/>
</dbReference>
<feature type="transmembrane region" description="Helical" evidence="3">
    <location>
        <begin position="140"/>
        <end position="163"/>
    </location>
</feature>
<proteinExistence type="inferred from homology"/>
<evidence type="ECO:0000256" key="2">
    <source>
        <dbReference type="ARBA" id="ARBA00007635"/>
    </source>
</evidence>
<dbReference type="Gene3D" id="3.30.70.270">
    <property type="match status" value="1"/>
</dbReference>
<keyword evidence="3" id="KW-0472">Membrane</keyword>
<evidence type="ECO:0000313" key="5">
    <source>
        <dbReference type="EMBL" id="KAG6506668.1"/>
    </source>
</evidence>
<dbReference type="Gene3D" id="2.130.10.10">
    <property type="entry name" value="YVTN repeat-like/Quinoprotein amine dehydrogenase"/>
    <property type="match status" value="1"/>
</dbReference>
<dbReference type="InterPro" id="IPR036322">
    <property type="entry name" value="WD40_repeat_dom_sf"/>
</dbReference>
<feature type="transmembrane region" description="Helical" evidence="3">
    <location>
        <begin position="433"/>
        <end position="451"/>
    </location>
</feature>
<dbReference type="PANTHER" id="PTHR15503:SF45">
    <property type="entry name" value="RNA-DIRECTED DNA POLYMERASE HOMOLOG"/>
    <property type="match status" value="1"/>
</dbReference>